<evidence type="ECO:0000313" key="3">
    <source>
        <dbReference type="Proteomes" id="UP001330016"/>
    </source>
</evidence>
<dbReference type="Proteomes" id="UP001330016">
    <property type="component" value="Unassembled WGS sequence"/>
</dbReference>
<sequence>MIMIDWIVTHVPTVCGLVLAFLLGMIMAMYLFAEPVEEVKTRHIK</sequence>
<feature type="transmembrane region" description="Helical" evidence="1">
    <location>
        <begin position="6"/>
        <end position="33"/>
    </location>
</feature>
<name>A0ABU7SZR9_9LACO</name>
<keyword evidence="3" id="KW-1185">Reference proteome</keyword>
<keyword evidence="1" id="KW-1133">Transmembrane helix</keyword>
<evidence type="ECO:0000313" key="2">
    <source>
        <dbReference type="EMBL" id="MEE6715849.1"/>
    </source>
</evidence>
<comment type="caution">
    <text evidence="2">The sequence shown here is derived from an EMBL/GenBank/DDBJ whole genome shotgun (WGS) entry which is preliminary data.</text>
</comment>
<dbReference type="EMBL" id="JAQSGK010000021">
    <property type="protein sequence ID" value="MEE6715849.1"/>
    <property type="molecule type" value="Genomic_DNA"/>
</dbReference>
<keyword evidence="1" id="KW-0472">Membrane</keyword>
<gene>
    <name evidence="2" type="ORF">PS435_08255</name>
</gene>
<evidence type="ECO:0000256" key="1">
    <source>
        <dbReference type="SAM" id="Phobius"/>
    </source>
</evidence>
<proteinExistence type="predicted"/>
<organism evidence="2 3">
    <name type="scientific">Schleiferilactobacillus harbinensis</name>
    <dbReference type="NCBI Taxonomy" id="304207"/>
    <lineage>
        <taxon>Bacteria</taxon>
        <taxon>Bacillati</taxon>
        <taxon>Bacillota</taxon>
        <taxon>Bacilli</taxon>
        <taxon>Lactobacillales</taxon>
        <taxon>Lactobacillaceae</taxon>
        <taxon>Schleiferilactobacillus</taxon>
    </lineage>
</organism>
<keyword evidence="1" id="KW-0812">Transmembrane</keyword>
<dbReference type="RefSeq" id="WP_331243787.1">
    <property type="nucleotide sequence ID" value="NZ_JAQSGJ010000021.1"/>
</dbReference>
<protein>
    <submittedName>
        <fullName evidence="2">Uncharacterized protein</fullName>
    </submittedName>
</protein>
<accession>A0ABU7SZR9</accession>
<reference evidence="2 3" key="1">
    <citation type="submission" date="2023-02" db="EMBL/GenBank/DDBJ databases">
        <title>The predominant lactic acid bacteria and yeasts involved in the spontaneous fermentation of millet during the production of the traditional porridge Hausa koko in Ghana.</title>
        <authorList>
            <person name="Atter A."/>
            <person name="Diaz M."/>
        </authorList>
    </citation>
    <scope>NUCLEOTIDE SEQUENCE [LARGE SCALE GENOMIC DNA]</scope>
    <source>
        <strain evidence="2 3">FI11640</strain>
    </source>
</reference>